<keyword evidence="4 5" id="KW-0472">Membrane</keyword>
<reference evidence="6 7" key="1">
    <citation type="submission" date="2014-06" db="EMBL/GenBank/DDBJ databases">
        <authorList>
            <consortium name="DOE Joint Genome Institute"/>
            <person name="Kuo A."/>
            <person name="Kohler A."/>
            <person name="Nagy L.G."/>
            <person name="Floudas D."/>
            <person name="Copeland A."/>
            <person name="Barry K.W."/>
            <person name="Cichocki N."/>
            <person name="Veneault-Fourrey C."/>
            <person name="LaButti K."/>
            <person name="Lindquist E.A."/>
            <person name="Lipzen A."/>
            <person name="Lundell T."/>
            <person name="Morin E."/>
            <person name="Murat C."/>
            <person name="Sun H."/>
            <person name="Tunlid A."/>
            <person name="Henrissat B."/>
            <person name="Grigoriev I.V."/>
            <person name="Hibbett D.S."/>
            <person name="Martin F."/>
            <person name="Nordberg H.P."/>
            <person name="Cantor M.N."/>
            <person name="Hua S.X."/>
        </authorList>
    </citation>
    <scope>NUCLEOTIDE SEQUENCE [LARGE SCALE GENOMIC DNA]</scope>
    <source>
        <strain evidence="6 7">ATCC 200175</strain>
    </source>
</reference>
<sequence>MLNIVYLIVLAASLLLILAVVVTVLLATPIAFGGNIVKLRAQYTPKVLQLGPRNGKDVLAGKSVAKSYWGIMMRVYRLEGWRGLLKGIVPLSLMTVTQVALVQRTGLLPPLNPVLATCRSAIFLIPAMILESRTVTAREMLSFFDVRRAIRVLFSPAERRQPWLLYLTPGVLPVALLQLACGHLVERIQGAVTGFVVDRELSYGVSTLTLVRLGCVIMRTAVTTPLQVIGVRLVIQRNRAAVSLGGDRPAIGSEKLAEREEQALQYVFLPSFIKIDFSPSPPGMEMLISWITVFE</sequence>
<dbReference type="InterPro" id="IPR023395">
    <property type="entry name" value="MCP_dom_sf"/>
</dbReference>
<keyword evidence="2 5" id="KW-0812">Transmembrane</keyword>
<accession>A0A0C9U1H4</accession>
<keyword evidence="7" id="KW-1185">Reference proteome</keyword>
<dbReference type="Proteomes" id="UP000053647">
    <property type="component" value="Unassembled WGS sequence"/>
</dbReference>
<gene>
    <name evidence="6" type="ORF">PAXINDRAFT_13659</name>
</gene>
<evidence type="ECO:0000313" key="7">
    <source>
        <dbReference type="Proteomes" id="UP000053647"/>
    </source>
</evidence>
<organism evidence="6 7">
    <name type="scientific">Paxillus involutus ATCC 200175</name>
    <dbReference type="NCBI Taxonomy" id="664439"/>
    <lineage>
        <taxon>Eukaryota</taxon>
        <taxon>Fungi</taxon>
        <taxon>Dikarya</taxon>
        <taxon>Basidiomycota</taxon>
        <taxon>Agaricomycotina</taxon>
        <taxon>Agaricomycetes</taxon>
        <taxon>Agaricomycetidae</taxon>
        <taxon>Boletales</taxon>
        <taxon>Paxilineae</taxon>
        <taxon>Paxillaceae</taxon>
        <taxon>Paxillus</taxon>
    </lineage>
</organism>
<name>A0A0C9U1H4_PAXIN</name>
<proteinExistence type="predicted"/>
<evidence type="ECO:0000256" key="2">
    <source>
        <dbReference type="ARBA" id="ARBA00022692"/>
    </source>
</evidence>
<dbReference type="SUPFAM" id="SSF103506">
    <property type="entry name" value="Mitochondrial carrier"/>
    <property type="match status" value="1"/>
</dbReference>
<dbReference type="AlphaFoldDB" id="A0A0C9U1H4"/>
<reference evidence="7" key="2">
    <citation type="submission" date="2015-01" db="EMBL/GenBank/DDBJ databases">
        <title>Evolutionary Origins and Diversification of the Mycorrhizal Mutualists.</title>
        <authorList>
            <consortium name="DOE Joint Genome Institute"/>
            <consortium name="Mycorrhizal Genomics Consortium"/>
            <person name="Kohler A."/>
            <person name="Kuo A."/>
            <person name="Nagy L.G."/>
            <person name="Floudas D."/>
            <person name="Copeland A."/>
            <person name="Barry K.W."/>
            <person name="Cichocki N."/>
            <person name="Veneault-Fourrey C."/>
            <person name="LaButti K."/>
            <person name="Lindquist E.A."/>
            <person name="Lipzen A."/>
            <person name="Lundell T."/>
            <person name="Morin E."/>
            <person name="Murat C."/>
            <person name="Riley R."/>
            <person name="Ohm R."/>
            <person name="Sun H."/>
            <person name="Tunlid A."/>
            <person name="Henrissat B."/>
            <person name="Grigoriev I.V."/>
            <person name="Hibbett D.S."/>
            <person name="Martin F."/>
        </authorList>
    </citation>
    <scope>NUCLEOTIDE SEQUENCE [LARGE SCALE GENOMIC DNA]</scope>
    <source>
        <strain evidence="7">ATCC 200175</strain>
    </source>
</reference>
<keyword evidence="3 5" id="KW-1133">Transmembrane helix</keyword>
<dbReference type="OrthoDB" id="21292at2759"/>
<feature type="transmembrane region" description="Helical" evidence="5">
    <location>
        <begin position="6"/>
        <end position="32"/>
    </location>
</feature>
<dbReference type="GO" id="GO:0016020">
    <property type="term" value="C:membrane"/>
    <property type="evidence" value="ECO:0007669"/>
    <property type="project" value="UniProtKB-SubCell"/>
</dbReference>
<evidence type="ECO:0000256" key="4">
    <source>
        <dbReference type="ARBA" id="ARBA00023136"/>
    </source>
</evidence>
<dbReference type="EMBL" id="KN819351">
    <property type="protein sequence ID" value="KIJ13537.1"/>
    <property type="molecule type" value="Genomic_DNA"/>
</dbReference>
<evidence type="ECO:0000313" key="6">
    <source>
        <dbReference type="EMBL" id="KIJ13537.1"/>
    </source>
</evidence>
<evidence type="ECO:0000256" key="1">
    <source>
        <dbReference type="ARBA" id="ARBA00004370"/>
    </source>
</evidence>
<evidence type="ECO:0000256" key="3">
    <source>
        <dbReference type="ARBA" id="ARBA00022989"/>
    </source>
</evidence>
<dbReference type="HOGENOM" id="CLU_044884_0_0_1"/>
<protein>
    <submittedName>
        <fullName evidence="6">Uncharacterized protein</fullName>
    </submittedName>
</protein>
<evidence type="ECO:0000256" key="5">
    <source>
        <dbReference type="SAM" id="Phobius"/>
    </source>
</evidence>
<comment type="subcellular location">
    <subcellularLocation>
        <location evidence="1">Membrane</location>
    </subcellularLocation>
</comment>